<evidence type="ECO:0000313" key="3">
    <source>
        <dbReference type="Proteomes" id="UP000298225"/>
    </source>
</evidence>
<dbReference type="Proteomes" id="UP000298225">
    <property type="component" value="Unassembled WGS sequence"/>
</dbReference>
<dbReference type="OrthoDB" id="8225043at2"/>
<feature type="chain" id="PRO_5021387840" evidence="1">
    <location>
        <begin position="23"/>
        <end position="237"/>
    </location>
</feature>
<protein>
    <submittedName>
        <fullName evidence="2">Uncharacterized protein</fullName>
    </submittedName>
</protein>
<evidence type="ECO:0000256" key="1">
    <source>
        <dbReference type="SAM" id="SignalP"/>
    </source>
</evidence>
<sequence length="237" mass="26096">MLCSRRSLVIVLLLSAASPTWAQPEDRARLVREAFASPYGQALTAELGKALRASAEPACLAEKGLAADQLELRGRDIIISWGTRMFESTGALIDRQNAANPFPGAAERERLERNADVRRFLAIEQPMRQAKILDLIIEHFDRYVLISRSKLGTVSPVATGNKELLDRNPTEATEDALEKFVAKSKSSALERFLRLSEQAALAQRAAISKTSVPPPLPHTYFRGIEKDLAELCIGSSK</sequence>
<dbReference type="RefSeq" id="WP_135170181.1">
    <property type="nucleotide sequence ID" value="NZ_SPQU01000009.1"/>
</dbReference>
<feature type="signal peptide" evidence="1">
    <location>
        <begin position="1"/>
        <end position="22"/>
    </location>
</feature>
<evidence type="ECO:0000313" key="2">
    <source>
        <dbReference type="EMBL" id="TFV37274.1"/>
    </source>
</evidence>
<keyword evidence="1" id="KW-0732">Signal</keyword>
<reference evidence="2 3" key="1">
    <citation type="submission" date="2019-03" db="EMBL/GenBank/DDBJ databases">
        <title>Bradyrhizobium strains diversity isolated from Chamaecrista fasciculata.</title>
        <authorList>
            <person name="Urquiaga M.C.O."/>
            <person name="Hungria M."/>
            <person name="Delamuta J.R.M."/>
        </authorList>
    </citation>
    <scope>NUCLEOTIDE SEQUENCE [LARGE SCALE GENOMIC DNA]</scope>
    <source>
        <strain evidence="2 3">CNPSo 3424</strain>
    </source>
</reference>
<comment type="caution">
    <text evidence="2">The sequence shown here is derived from an EMBL/GenBank/DDBJ whole genome shotgun (WGS) entry which is preliminary data.</text>
</comment>
<accession>A0A4Y9L4R7</accession>
<dbReference type="EMBL" id="SPQU01000009">
    <property type="protein sequence ID" value="TFV37274.1"/>
    <property type="molecule type" value="Genomic_DNA"/>
</dbReference>
<dbReference type="AlphaFoldDB" id="A0A4Y9L4R7"/>
<keyword evidence="3" id="KW-1185">Reference proteome</keyword>
<organism evidence="2 3">
    <name type="scientific">Bradyrhizobium frederickii</name>
    <dbReference type="NCBI Taxonomy" id="2560054"/>
    <lineage>
        <taxon>Bacteria</taxon>
        <taxon>Pseudomonadati</taxon>
        <taxon>Pseudomonadota</taxon>
        <taxon>Alphaproteobacteria</taxon>
        <taxon>Hyphomicrobiales</taxon>
        <taxon>Nitrobacteraceae</taxon>
        <taxon>Bradyrhizobium</taxon>
    </lineage>
</organism>
<name>A0A4Y9L4R7_9BRAD</name>
<proteinExistence type="predicted"/>
<gene>
    <name evidence="2" type="ORF">E4K66_21565</name>
</gene>